<sequence>MNRIQPQPTLEYQLCTHHHETVDHHIFRCQMLDDVRNICLISRPDKWNIYARQEQLTNICRYHYMTLG</sequence>
<dbReference type="EMBL" id="HACG01031510">
    <property type="protein sequence ID" value="CEK78375.1"/>
    <property type="molecule type" value="Transcribed_RNA"/>
</dbReference>
<evidence type="ECO:0000313" key="3">
    <source>
        <dbReference type="EMBL" id="CEK78377.1"/>
    </source>
</evidence>
<gene>
    <name evidence="1" type="primary">ORF109806</name>
    <name evidence="2" type="synonym">ORF109808</name>
    <name evidence="3" type="synonym">ORF109814</name>
    <name evidence="4" type="synonym">ORF109816</name>
</gene>
<evidence type="ECO:0000313" key="1">
    <source>
        <dbReference type="EMBL" id="CEK78375.1"/>
    </source>
</evidence>
<accession>A0A0B7AEK1</accession>
<dbReference type="EMBL" id="HACG01031511">
    <property type="protein sequence ID" value="CEK78376.1"/>
    <property type="molecule type" value="Transcribed_RNA"/>
</dbReference>
<name>A0A0B7AEK1_9EUPU</name>
<dbReference type="EMBL" id="HACG01031512">
    <property type="protein sequence ID" value="CEK78377.1"/>
    <property type="molecule type" value="Transcribed_RNA"/>
</dbReference>
<reference evidence="1" key="1">
    <citation type="submission" date="2014-12" db="EMBL/GenBank/DDBJ databases">
        <title>Insight into the proteome of Arion vulgaris.</title>
        <authorList>
            <person name="Aradska J."/>
            <person name="Bulat T."/>
            <person name="Smidak R."/>
            <person name="Sarate P."/>
            <person name="Gangsoo J."/>
            <person name="Sialana F."/>
            <person name="Bilban M."/>
            <person name="Lubec G."/>
        </authorList>
    </citation>
    <scope>NUCLEOTIDE SEQUENCE</scope>
    <source>
        <tissue evidence="1">Skin</tissue>
    </source>
</reference>
<dbReference type="AlphaFoldDB" id="A0A0B7AEK1"/>
<evidence type="ECO:0000313" key="4">
    <source>
        <dbReference type="EMBL" id="CEK78378.1"/>
    </source>
</evidence>
<evidence type="ECO:0000313" key="2">
    <source>
        <dbReference type="EMBL" id="CEK78376.1"/>
    </source>
</evidence>
<proteinExistence type="predicted"/>
<protein>
    <submittedName>
        <fullName evidence="1">Uncharacterized protein</fullName>
    </submittedName>
</protein>
<organism evidence="1">
    <name type="scientific">Arion vulgaris</name>
    <dbReference type="NCBI Taxonomy" id="1028688"/>
    <lineage>
        <taxon>Eukaryota</taxon>
        <taxon>Metazoa</taxon>
        <taxon>Spiralia</taxon>
        <taxon>Lophotrochozoa</taxon>
        <taxon>Mollusca</taxon>
        <taxon>Gastropoda</taxon>
        <taxon>Heterobranchia</taxon>
        <taxon>Euthyneura</taxon>
        <taxon>Panpulmonata</taxon>
        <taxon>Eupulmonata</taxon>
        <taxon>Stylommatophora</taxon>
        <taxon>Helicina</taxon>
        <taxon>Arionoidea</taxon>
        <taxon>Arionidae</taxon>
        <taxon>Arion</taxon>
    </lineage>
</organism>
<dbReference type="EMBL" id="HACG01031513">
    <property type="protein sequence ID" value="CEK78378.1"/>
    <property type="molecule type" value="Transcribed_RNA"/>
</dbReference>